<name>A0ABW4F8X3_9PSEU</name>
<dbReference type="InterPro" id="IPR032710">
    <property type="entry name" value="NTF2-like_dom_sf"/>
</dbReference>
<organism evidence="2 3">
    <name type="scientific">Pseudonocardia yunnanensis</name>
    <dbReference type="NCBI Taxonomy" id="58107"/>
    <lineage>
        <taxon>Bacteria</taxon>
        <taxon>Bacillati</taxon>
        <taxon>Actinomycetota</taxon>
        <taxon>Actinomycetes</taxon>
        <taxon>Pseudonocardiales</taxon>
        <taxon>Pseudonocardiaceae</taxon>
        <taxon>Pseudonocardia</taxon>
    </lineage>
</organism>
<evidence type="ECO:0000313" key="3">
    <source>
        <dbReference type="Proteomes" id="UP001597114"/>
    </source>
</evidence>
<dbReference type="Gene3D" id="3.10.450.50">
    <property type="match status" value="1"/>
</dbReference>
<reference evidence="3" key="1">
    <citation type="journal article" date="2019" name="Int. J. Syst. Evol. Microbiol.">
        <title>The Global Catalogue of Microorganisms (GCM) 10K type strain sequencing project: providing services to taxonomists for standard genome sequencing and annotation.</title>
        <authorList>
            <consortium name="The Broad Institute Genomics Platform"/>
            <consortium name="The Broad Institute Genome Sequencing Center for Infectious Disease"/>
            <person name="Wu L."/>
            <person name="Ma J."/>
        </authorList>
    </citation>
    <scope>NUCLEOTIDE SEQUENCE [LARGE SCALE GENOMIC DNA]</scope>
    <source>
        <strain evidence="3">CCM 7043</strain>
    </source>
</reference>
<dbReference type="RefSeq" id="WP_344727801.1">
    <property type="nucleotide sequence ID" value="NZ_BAAAUS010000046.1"/>
</dbReference>
<evidence type="ECO:0000313" key="2">
    <source>
        <dbReference type="EMBL" id="MFD1523195.1"/>
    </source>
</evidence>
<dbReference type="Pfam" id="PF12680">
    <property type="entry name" value="SnoaL_2"/>
    <property type="match status" value="1"/>
</dbReference>
<evidence type="ECO:0000259" key="1">
    <source>
        <dbReference type="Pfam" id="PF12680"/>
    </source>
</evidence>
<dbReference type="EMBL" id="JBHUCO010000058">
    <property type="protein sequence ID" value="MFD1523195.1"/>
    <property type="molecule type" value="Genomic_DNA"/>
</dbReference>
<keyword evidence="3" id="KW-1185">Reference proteome</keyword>
<protein>
    <submittedName>
        <fullName evidence="2">Nuclear transport factor 2 family protein</fullName>
    </submittedName>
</protein>
<dbReference type="SUPFAM" id="SSF54427">
    <property type="entry name" value="NTF2-like"/>
    <property type="match status" value="1"/>
</dbReference>
<sequence length="140" mass="15896">MSNAEYSEFANLDPFFEIILEGLEGLVDGAHFWDLIDDAAVFEFRYDFPGWPRRLDGREAIMTTFSGYGMDLHSADSLVVHHGRDPRIVVLEYEVHGTVPATGKLYDNRFASIITAENRKVVHWRDYMDSHAVVTATTSP</sequence>
<dbReference type="InterPro" id="IPR037401">
    <property type="entry name" value="SnoaL-like"/>
</dbReference>
<proteinExistence type="predicted"/>
<dbReference type="Proteomes" id="UP001597114">
    <property type="component" value="Unassembled WGS sequence"/>
</dbReference>
<feature type="domain" description="SnoaL-like" evidence="1">
    <location>
        <begin position="34"/>
        <end position="124"/>
    </location>
</feature>
<comment type="caution">
    <text evidence="2">The sequence shown here is derived from an EMBL/GenBank/DDBJ whole genome shotgun (WGS) entry which is preliminary data.</text>
</comment>
<accession>A0ABW4F8X3</accession>
<gene>
    <name evidence="2" type="ORF">ACFSJD_37320</name>
</gene>